<feature type="domain" description="Glycosyltransferase 2-like" evidence="5">
    <location>
        <begin position="30"/>
        <end position="144"/>
    </location>
</feature>
<evidence type="ECO:0000256" key="2">
    <source>
        <dbReference type="ARBA" id="ARBA00006739"/>
    </source>
</evidence>
<dbReference type="GO" id="GO:0016757">
    <property type="term" value="F:glycosyltransferase activity"/>
    <property type="evidence" value="ECO:0007669"/>
    <property type="project" value="UniProtKB-KW"/>
</dbReference>
<dbReference type="Pfam" id="PF00535">
    <property type="entry name" value="Glycos_transf_2"/>
    <property type="match status" value="1"/>
</dbReference>
<name>A0A7W4VVP7_9ACTN</name>
<organism evidence="6 7">
    <name type="scientific">Nocardioides soli</name>
    <dbReference type="NCBI Taxonomy" id="1036020"/>
    <lineage>
        <taxon>Bacteria</taxon>
        <taxon>Bacillati</taxon>
        <taxon>Actinomycetota</taxon>
        <taxon>Actinomycetes</taxon>
        <taxon>Propionibacteriales</taxon>
        <taxon>Nocardioidaceae</taxon>
        <taxon>Nocardioides</taxon>
    </lineage>
</organism>
<evidence type="ECO:0000256" key="4">
    <source>
        <dbReference type="ARBA" id="ARBA00022679"/>
    </source>
</evidence>
<evidence type="ECO:0000256" key="1">
    <source>
        <dbReference type="ARBA" id="ARBA00004776"/>
    </source>
</evidence>
<evidence type="ECO:0000256" key="3">
    <source>
        <dbReference type="ARBA" id="ARBA00022676"/>
    </source>
</evidence>
<reference evidence="6 7" key="1">
    <citation type="submission" date="2020-08" db="EMBL/GenBank/DDBJ databases">
        <title>Sequencing the genomes of 1000 actinobacteria strains.</title>
        <authorList>
            <person name="Klenk H.-P."/>
        </authorList>
    </citation>
    <scope>NUCLEOTIDE SEQUENCE [LARGE SCALE GENOMIC DNA]</scope>
    <source>
        <strain evidence="6 7">DSM 105498</strain>
    </source>
</reference>
<comment type="pathway">
    <text evidence="1">Cell wall biogenesis; cell wall polysaccharide biosynthesis.</text>
</comment>
<dbReference type="Proteomes" id="UP000589626">
    <property type="component" value="Unassembled WGS sequence"/>
</dbReference>
<dbReference type="InterPro" id="IPR029044">
    <property type="entry name" value="Nucleotide-diphossugar_trans"/>
</dbReference>
<dbReference type="PANTHER" id="PTHR43179:SF12">
    <property type="entry name" value="GALACTOFURANOSYLTRANSFERASE GLFT2"/>
    <property type="match status" value="1"/>
</dbReference>
<dbReference type="Gene3D" id="3.90.550.10">
    <property type="entry name" value="Spore Coat Polysaccharide Biosynthesis Protein SpsA, Chain A"/>
    <property type="match status" value="1"/>
</dbReference>
<sequence>MSRQPRLSANDWRPLAPPRLGDWEPRLSVTVVIPAYRPHRLPLVLAALAAQSYPDHLLEVVVVDDHSDPPVELPEVRPANTRLLTTEHRWSKSNTCRTGIERSDGDVLHFLDSDMVPDHREVEAHLRWHHLIDYAAVLGFRTFVAEDALDHVTPAALRDHVAGGADVRALVTGDQVPQEWTERILAETDDLASAGPRAMRLHVGASTSVTRALASSSAGLPPELDLGEDIVFGYRLREAGAVFVPDRAAASVHLGESSVMSRTAQVNRFNHPHFAQLVPEFRGHRRAVPRSYAVPYAEVVLPADGATAEEVCAVVDAQLASTLPDVVVTLVGSWDDPETRGPVLDDPRLEQRLVRATYEHEPRVRLVAEPAQRSDATFRISLPDATAYPVGKALAQLLRRMELEHLGCVDVDLPHGGTARALRTAAHARALRTGAGPEEYDEALAASYPTTRMPAADAGFVAAADAPPVKQVRGLVAWGVTKAE</sequence>
<dbReference type="EMBL" id="JACHWR010000001">
    <property type="protein sequence ID" value="MBB3042192.1"/>
    <property type="molecule type" value="Genomic_DNA"/>
</dbReference>
<evidence type="ECO:0000313" key="6">
    <source>
        <dbReference type="EMBL" id="MBB3042192.1"/>
    </source>
</evidence>
<comment type="caution">
    <text evidence="6">The sequence shown here is derived from an EMBL/GenBank/DDBJ whole genome shotgun (WGS) entry which is preliminary data.</text>
</comment>
<evidence type="ECO:0000313" key="7">
    <source>
        <dbReference type="Proteomes" id="UP000589626"/>
    </source>
</evidence>
<evidence type="ECO:0000259" key="5">
    <source>
        <dbReference type="Pfam" id="PF00535"/>
    </source>
</evidence>
<keyword evidence="7" id="KW-1185">Reference proteome</keyword>
<keyword evidence="4 6" id="KW-0808">Transferase</keyword>
<dbReference type="SUPFAM" id="SSF53448">
    <property type="entry name" value="Nucleotide-diphospho-sugar transferases"/>
    <property type="match status" value="1"/>
</dbReference>
<dbReference type="InterPro" id="IPR001173">
    <property type="entry name" value="Glyco_trans_2-like"/>
</dbReference>
<comment type="similarity">
    <text evidence="2">Belongs to the glycosyltransferase 2 family.</text>
</comment>
<dbReference type="PANTHER" id="PTHR43179">
    <property type="entry name" value="RHAMNOSYLTRANSFERASE WBBL"/>
    <property type="match status" value="1"/>
</dbReference>
<protein>
    <submittedName>
        <fullName evidence="6">GT2 family glycosyltransferase</fullName>
    </submittedName>
</protein>
<proteinExistence type="inferred from homology"/>
<keyword evidence="3" id="KW-0328">Glycosyltransferase</keyword>
<accession>A0A7W4VVP7</accession>
<dbReference type="AlphaFoldDB" id="A0A7W4VVP7"/>
<dbReference type="CDD" id="cd00761">
    <property type="entry name" value="Glyco_tranf_GTA_type"/>
    <property type="match status" value="1"/>
</dbReference>
<gene>
    <name evidence="6" type="ORF">FHU40_001993</name>
</gene>
<dbReference type="RefSeq" id="WP_183592007.1">
    <property type="nucleotide sequence ID" value="NZ_JACHWR010000001.1"/>
</dbReference>